<evidence type="ECO:0000313" key="6">
    <source>
        <dbReference type="Proteomes" id="UP000761574"/>
    </source>
</evidence>
<evidence type="ECO:0000256" key="1">
    <source>
        <dbReference type="ARBA" id="ARBA00004196"/>
    </source>
</evidence>
<protein>
    <recommendedName>
        <fullName evidence="7">Multidrug resistance efflux pump</fullName>
    </recommendedName>
</protein>
<dbReference type="Proteomes" id="UP000761574">
    <property type="component" value="Unassembled WGS sequence"/>
</dbReference>
<dbReference type="PROSITE" id="PS51257">
    <property type="entry name" value="PROKAR_LIPOPROTEIN"/>
    <property type="match status" value="1"/>
</dbReference>
<sequence length="331" mass="36505">MPHKVFFGGCATLAACMISLCSWADDSLPSLLLTGKISSVDSQTFTVPKAGDAWRYQIQWMLPEGTLAQPGQSVVIFDKSQLTNQIEQLEASLLRVTAQEQSTAIELTGAVLQAQFDLKQRRLEVEKAQLDAEVPLAYLAAKEYAENQFSLMQARSELEKAQQALTEALDKQDASRQQLAIDKRKAQLELSQALQGIEQLELTAQFAGPILYERHPWTETKYGVGDTVQIGRQVATIPALDKLEVVAWVNEVDVDRLRLKQAVSLQLDAHVEVTFDGTIASIGKQAMSQPAWGQSKWFKVGIDFAKENAQIELVPGMSVLVVTKEFADAQG</sequence>
<dbReference type="InterPro" id="IPR050465">
    <property type="entry name" value="UPF0194_transport"/>
</dbReference>
<evidence type="ECO:0000256" key="2">
    <source>
        <dbReference type="ARBA" id="ARBA00023054"/>
    </source>
</evidence>
<reference evidence="5 6" key="1">
    <citation type="submission" date="2021-05" db="EMBL/GenBank/DDBJ databases">
        <title>Molecular characterization for Shewanella algae harboring chromosomal blaOXA-55-like strains isolated from clinical and environment sample.</title>
        <authorList>
            <person name="Ohama Y."/>
            <person name="Aoki K."/>
            <person name="Harada S."/>
            <person name="Moriya K."/>
            <person name="Ishii Y."/>
            <person name="Tateda K."/>
        </authorList>
    </citation>
    <scope>NUCLEOTIDE SEQUENCE [LARGE SCALE GENOMIC DNA]</scope>
    <source>
        <strain evidence="5 6">LMG 23746</strain>
    </source>
</reference>
<dbReference type="RefSeq" id="WP_110458106.1">
    <property type="nucleotide sequence ID" value="NZ_OXJV01000017.1"/>
</dbReference>
<dbReference type="PANTHER" id="PTHR32347">
    <property type="entry name" value="EFFLUX SYSTEM COMPONENT YKNX-RELATED"/>
    <property type="match status" value="1"/>
</dbReference>
<proteinExistence type="predicted"/>
<gene>
    <name evidence="5" type="ORF">TUM4630_04480</name>
</gene>
<comment type="subcellular location">
    <subcellularLocation>
        <location evidence="1">Cell envelope</location>
    </subcellularLocation>
</comment>
<keyword evidence="2 3" id="KW-0175">Coiled coil</keyword>
<evidence type="ECO:0000256" key="3">
    <source>
        <dbReference type="SAM" id="Coils"/>
    </source>
</evidence>
<feature type="chain" id="PRO_5046141507" description="Multidrug resistance efflux pump" evidence="4">
    <location>
        <begin position="25"/>
        <end position="331"/>
    </location>
</feature>
<comment type="caution">
    <text evidence="5">The sequence shown here is derived from an EMBL/GenBank/DDBJ whole genome shotgun (WGS) entry which is preliminary data.</text>
</comment>
<evidence type="ECO:0000313" key="5">
    <source>
        <dbReference type="EMBL" id="GIU42764.1"/>
    </source>
</evidence>
<keyword evidence="4" id="KW-0732">Signal</keyword>
<feature type="signal peptide" evidence="4">
    <location>
        <begin position="1"/>
        <end position="24"/>
    </location>
</feature>
<evidence type="ECO:0008006" key="7">
    <source>
        <dbReference type="Google" id="ProtNLM"/>
    </source>
</evidence>
<keyword evidence="6" id="KW-1185">Reference proteome</keyword>
<feature type="coiled-coil region" evidence="3">
    <location>
        <begin position="151"/>
        <end position="203"/>
    </location>
</feature>
<accession>A0ABQ4P5N0</accession>
<dbReference type="Gene3D" id="2.40.30.170">
    <property type="match status" value="1"/>
</dbReference>
<dbReference type="EMBL" id="BPFB01000004">
    <property type="protein sequence ID" value="GIU42764.1"/>
    <property type="molecule type" value="Genomic_DNA"/>
</dbReference>
<organism evidence="5 6">
    <name type="scientific">Shewanella algidipiscicola</name>
    <dbReference type="NCBI Taxonomy" id="614070"/>
    <lineage>
        <taxon>Bacteria</taxon>
        <taxon>Pseudomonadati</taxon>
        <taxon>Pseudomonadota</taxon>
        <taxon>Gammaproteobacteria</taxon>
        <taxon>Alteromonadales</taxon>
        <taxon>Shewanellaceae</taxon>
        <taxon>Shewanella</taxon>
    </lineage>
</organism>
<evidence type="ECO:0000256" key="4">
    <source>
        <dbReference type="SAM" id="SignalP"/>
    </source>
</evidence>
<name>A0ABQ4P5N0_9GAMM</name>